<dbReference type="Proteomes" id="UP000335538">
    <property type="component" value="Unassembled WGS sequence"/>
</dbReference>
<keyword evidence="1" id="KW-0472">Membrane</keyword>
<protein>
    <submittedName>
        <fullName evidence="2">Uncharacterized protein</fullName>
    </submittedName>
</protein>
<feature type="transmembrane region" description="Helical" evidence="1">
    <location>
        <begin position="114"/>
        <end position="131"/>
    </location>
</feature>
<dbReference type="EMBL" id="CABPSR010000018">
    <property type="protein sequence ID" value="VVE84413.1"/>
    <property type="molecule type" value="Genomic_DNA"/>
</dbReference>
<reference evidence="2 3" key="1">
    <citation type="submission" date="2019-08" db="EMBL/GenBank/DDBJ databases">
        <authorList>
            <person name="Peeters C."/>
        </authorList>
    </citation>
    <scope>NUCLEOTIDE SEQUENCE [LARGE SCALE GENOMIC DNA]</scope>
    <source>
        <strain evidence="2 3">LMG 31121</strain>
    </source>
</reference>
<sequence length="171" mass="18291">MEVLIALAGLVGSVLEFLIGVRTPAPSAASRPEVEKRMRWRRYCPASDASGRLDSERLWDDMPGEFRLLTGNPRAIKQVLSTCGACLMGRAPAAPAAMRRACPRSVARGAFRDALAIATLAAVVGGTIALLPRVTPLAPLTGVETFLAVSMVALMGWGMRTLIRRASHRLP</sequence>
<organism evidence="2 3">
    <name type="scientific">Pandoraea sputorum</name>
    <dbReference type="NCBI Taxonomy" id="93222"/>
    <lineage>
        <taxon>Bacteria</taxon>
        <taxon>Pseudomonadati</taxon>
        <taxon>Pseudomonadota</taxon>
        <taxon>Betaproteobacteria</taxon>
        <taxon>Burkholderiales</taxon>
        <taxon>Burkholderiaceae</taxon>
        <taxon>Pandoraea</taxon>
    </lineage>
</organism>
<evidence type="ECO:0000313" key="2">
    <source>
        <dbReference type="EMBL" id="VVE84413.1"/>
    </source>
</evidence>
<evidence type="ECO:0000313" key="3">
    <source>
        <dbReference type="Proteomes" id="UP000335538"/>
    </source>
</evidence>
<gene>
    <name evidence="2" type="ORF">PSP31121_04750</name>
</gene>
<feature type="transmembrane region" description="Helical" evidence="1">
    <location>
        <begin position="137"/>
        <end position="159"/>
    </location>
</feature>
<evidence type="ECO:0000256" key="1">
    <source>
        <dbReference type="SAM" id="Phobius"/>
    </source>
</evidence>
<accession>A0A5E5BIP1</accession>
<keyword evidence="1" id="KW-0812">Transmembrane</keyword>
<proteinExistence type="predicted"/>
<name>A0A5E5BIP1_9BURK</name>
<dbReference type="RefSeq" id="WP_150810987.1">
    <property type="nucleotide sequence ID" value="NZ_CABPSR010000018.1"/>
</dbReference>
<dbReference type="AlphaFoldDB" id="A0A5E5BIP1"/>
<keyword evidence="1" id="KW-1133">Transmembrane helix</keyword>